<keyword evidence="1" id="KW-0812">Transmembrane</keyword>
<name>A0A437AMC5_9MICR</name>
<dbReference type="STRING" id="291195.A0A437AMC5"/>
<keyword evidence="4" id="KW-1185">Reference proteome</keyword>
<dbReference type="InterPro" id="IPR018289">
    <property type="entry name" value="MULE_transposase_dom"/>
</dbReference>
<feature type="transmembrane region" description="Helical" evidence="1">
    <location>
        <begin position="52"/>
        <end position="73"/>
    </location>
</feature>
<sequence length="238" mass="27976">MQFYQHGQDNYNEYFIDENILIFYSLNMAKKLRVYRTWAVDGTFKVVPNPYYQLYTISFIENFHVFPVIFAVLKNKKRETYENLFTLINLMIKELCPKVIKTDFELASIQALQKIYPESIISGCQFHLEQALLRKVTDFGLKHNYQTSQVLKKFDKALLCLPYVKYNQILITFNDIRSCQDFPVELTPLYDYFVGNYIGDSGCARFPSNIWLCSFFLNNDIPGTNNAIEGWHNVLTLL</sequence>
<dbReference type="AlphaFoldDB" id="A0A437AMC5"/>
<protein>
    <recommendedName>
        <fullName evidence="2">MULE transposase domain-containing protein</fullName>
    </recommendedName>
</protein>
<feature type="domain" description="MULE transposase" evidence="2">
    <location>
        <begin position="38"/>
        <end position="129"/>
    </location>
</feature>
<accession>A0A437AMC5</accession>
<evidence type="ECO:0000313" key="4">
    <source>
        <dbReference type="Proteomes" id="UP000282876"/>
    </source>
</evidence>
<dbReference type="EMBL" id="RCSS01000241">
    <property type="protein sequence ID" value="RVD92351.1"/>
    <property type="molecule type" value="Genomic_DNA"/>
</dbReference>
<dbReference type="Proteomes" id="UP000282876">
    <property type="component" value="Unassembled WGS sequence"/>
</dbReference>
<organism evidence="3 4">
    <name type="scientific">Tubulinosema ratisbonensis</name>
    <dbReference type="NCBI Taxonomy" id="291195"/>
    <lineage>
        <taxon>Eukaryota</taxon>
        <taxon>Fungi</taxon>
        <taxon>Fungi incertae sedis</taxon>
        <taxon>Microsporidia</taxon>
        <taxon>Tubulinosematoidea</taxon>
        <taxon>Tubulinosematidae</taxon>
        <taxon>Tubulinosema</taxon>
    </lineage>
</organism>
<dbReference type="OrthoDB" id="2194573at2759"/>
<comment type="caution">
    <text evidence="3">The sequence shown here is derived from an EMBL/GenBank/DDBJ whole genome shotgun (WGS) entry which is preliminary data.</text>
</comment>
<evidence type="ECO:0000313" key="3">
    <source>
        <dbReference type="EMBL" id="RVD92351.1"/>
    </source>
</evidence>
<gene>
    <name evidence="3" type="ORF">TUBRATIS_11470</name>
</gene>
<evidence type="ECO:0000259" key="2">
    <source>
        <dbReference type="Pfam" id="PF10551"/>
    </source>
</evidence>
<keyword evidence="1" id="KW-0472">Membrane</keyword>
<reference evidence="3 4" key="1">
    <citation type="submission" date="2018-10" db="EMBL/GenBank/DDBJ databases">
        <title>Draft genome sequence of the microsporidian Tubulinosema ratisbonensis.</title>
        <authorList>
            <person name="Polonais V."/>
            <person name="Peyretaillade E."/>
            <person name="Niehus S."/>
            <person name="Wawrzyniak I."/>
            <person name="Franchet A."/>
            <person name="Gaspin C."/>
            <person name="Reichstadt M."/>
            <person name="Belser C."/>
            <person name="Labadie K."/>
            <person name="Delbac F."/>
            <person name="Ferrandon D."/>
        </authorList>
    </citation>
    <scope>NUCLEOTIDE SEQUENCE [LARGE SCALE GENOMIC DNA]</scope>
    <source>
        <strain evidence="3 4">Franzen</strain>
    </source>
</reference>
<keyword evidence="1" id="KW-1133">Transmembrane helix</keyword>
<dbReference type="VEuPathDB" id="MicrosporidiaDB:TUBRATIS_11470"/>
<proteinExistence type="predicted"/>
<evidence type="ECO:0000256" key="1">
    <source>
        <dbReference type="SAM" id="Phobius"/>
    </source>
</evidence>
<dbReference type="Pfam" id="PF10551">
    <property type="entry name" value="MULE"/>
    <property type="match status" value="1"/>
</dbReference>